<dbReference type="GO" id="GO:0048564">
    <property type="term" value="P:photosystem I assembly"/>
    <property type="evidence" value="ECO:0007669"/>
    <property type="project" value="TreeGrafter"/>
</dbReference>
<sequence length="221" mass="26261">MHSNAIATYKNKLKLTSRQQEILVGTLLGDGHLETQDHGRTYRLKIEHTLKQKEYVDWIHNEFREWVLTLPKVRERFVRLRSVSGIYPKYYFNTLSSGSFRFCAQQFYRKGNKVVPQLIHRWLTPLVLAVWYMDDGSIKSKHHRTVFLNTQGFDLQSMERLQSALLKKFGIKTNTRKDRDGMQLYVIGETIERFLTLIEPFVIPSMRYKLPKVWLTQLPKR</sequence>
<reference evidence="2 3" key="1">
    <citation type="journal article" date="2016" name="Nat. Commun.">
        <title>Thousands of microbial genomes shed light on interconnected biogeochemical processes in an aquifer system.</title>
        <authorList>
            <person name="Anantharaman K."/>
            <person name="Brown C.T."/>
            <person name="Hug L.A."/>
            <person name="Sharon I."/>
            <person name="Castelle C.J."/>
            <person name="Probst A.J."/>
            <person name="Thomas B.C."/>
            <person name="Singh A."/>
            <person name="Wilkins M.J."/>
            <person name="Karaoz U."/>
            <person name="Brodie E.L."/>
            <person name="Williams K.H."/>
            <person name="Hubbard S.S."/>
            <person name="Banfield J.F."/>
        </authorList>
    </citation>
    <scope>NUCLEOTIDE SEQUENCE [LARGE SCALE GENOMIC DNA]</scope>
</reference>
<dbReference type="EMBL" id="MGEJ01000002">
    <property type="protein sequence ID" value="OGL81757.1"/>
    <property type="molecule type" value="Genomic_DNA"/>
</dbReference>
<dbReference type="GO" id="GO:0004519">
    <property type="term" value="F:endonuclease activity"/>
    <property type="evidence" value="ECO:0007669"/>
    <property type="project" value="InterPro"/>
</dbReference>
<dbReference type="InterPro" id="IPR004860">
    <property type="entry name" value="LAGLIDADG_dom"/>
</dbReference>
<dbReference type="PANTHER" id="PTHR47539">
    <property type="entry name" value="PENTATRICOPEPTIDE REPEAT-CONTAINING PROTEIN OTP51, CHLOROPLASTIC"/>
    <property type="match status" value="1"/>
</dbReference>
<organism evidence="2 3">
    <name type="scientific">Candidatus Uhrbacteria bacterium RIFCSPLOWO2_01_FULL_47_24</name>
    <dbReference type="NCBI Taxonomy" id="1802401"/>
    <lineage>
        <taxon>Bacteria</taxon>
        <taxon>Candidatus Uhriibacteriota</taxon>
    </lineage>
</organism>
<dbReference type="InterPro" id="IPR052500">
    <property type="entry name" value="Chloro/Mito_RNA_Process"/>
</dbReference>
<dbReference type="Gene3D" id="3.10.28.10">
    <property type="entry name" value="Homing endonucleases"/>
    <property type="match status" value="2"/>
</dbReference>
<evidence type="ECO:0000259" key="1">
    <source>
        <dbReference type="Pfam" id="PF03161"/>
    </source>
</evidence>
<accession>A0A1F7UVR7</accession>
<protein>
    <recommendedName>
        <fullName evidence="1">Homing endonuclease LAGLIDADG domain-containing protein</fullName>
    </recommendedName>
</protein>
<dbReference type="SUPFAM" id="SSF55608">
    <property type="entry name" value="Homing endonucleases"/>
    <property type="match status" value="1"/>
</dbReference>
<comment type="caution">
    <text evidence="2">The sequence shown here is derived from an EMBL/GenBank/DDBJ whole genome shotgun (WGS) entry which is preliminary data.</text>
</comment>
<dbReference type="Pfam" id="PF03161">
    <property type="entry name" value="LAGLIDADG_2"/>
    <property type="match status" value="1"/>
</dbReference>
<dbReference type="InterPro" id="IPR027434">
    <property type="entry name" value="Homing_endonucl"/>
</dbReference>
<dbReference type="GO" id="GO:0000373">
    <property type="term" value="P:Group II intron splicing"/>
    <property type="evidence" value="ECO:0007669"/>
    <property type="project" value="TreeGrafter"/>
</dbReference>
<dbReference type="PANTHER" id="PTHR47539:SF1">
    <property type="entry name" value="PENTATRICOPEPTIDE REPEAT-CONTAINING PROTEIN OTP51, CHLOROPLASTIC"/>
    <property type="match status" value="1"/>
</dbReference>
<dbReference type="Proteomes" id="UP000176897">
    <property type="component" value="Unassembled WGS sequence"/>
</dbReference>
<evidence type="ECO:0000313" key="3">
    <source>
        <dbReference type="Proteomes" id="UP000176897"/>
    </source>
</evidence>
<dbReference type="AlphaFoldDB" id="A0A1F7UVR7"/>
<dbReference type="GO" id="GO:0045292">
    <property type="term" value="P:mRNA cis splicing, via spliceosome"/>
    <property type="evidence" value="ECO:0007669"/>
    <property type="project" value="TreeGrafter"/>
</dbReference>
<evidence type="ECO:0000313" key="2">
    <source>
        <dbReference type="EMBL" id="OGL81757.1"/>
    </source>
</evidence>
<feature type="domain" description="Homing endonuclease LAGLIDADG" evidence="1">
    <location>
        <begin position="21"/>
        <end position="194"/>
    </location>
</feature>
<name>A0A1F7UVR7_9BACT</name>
<gene>
    <name evidence="2" type="ORF">A3B21_00070</name>
</gene>
<proteinExistence type="predicted"/>